<keyword evidence="1" id="KW-0175">Coiled coil</keyword>
<dbReference type="Pfam" id="PF00651">
    <property type="entry name" value="BTB"/>
    <property type="match status" value="1"/>
</dbReference>
<dbReference type="OrthoDB" id="6359816at2759"/>
<dbReference type="AlphaFoldDB" id="A0A812SFZ1"/>
<dbReference type="PANTHER" id="PTHR24413">
    <property type="entry name" value="SPECKLE-TYPE POZ PROTEIN"/>
    <property type="match status" value="1"/>
</dbReference>
<comment type="caution">
    <text evidence="3">The sequence shown here is derived from an EMBL/GenBank/DDBJ whole genome shotgun (WGS) entry which is preliminary data.</text>
</comment>
<feature type="coiled-coil region" evidence="1">
    <location>
        <begin position="7"/>
        <end position="65"/>
    </location>
</feature>
<protein>
    <submittedName>
        <fullName evidence="3">BPM3 protein</fullName>
    </submittedName>
</protein>
<dbReference type="SMART" id="SM00225">
    <property type="entry name" value="BTB"/>
    <property type="match status" value="1"/>
</dbReference>
<evidence type="ECO:0000259" key="2">
    <source>
        <dbReference type="PROSITE" id="PS50097"/>
    </source>
</evidence>
<dbReference type="SUPFAM" id="SSF54695">
    <property type="entry name" value="POZ domain"/>
    <property type="match status" value="1"/>
</dbReference>
<dbReference type="InterPro" id="IPR011333">
    <property type="entry name" value="SKP1/BTB/POZ_sf"/>
</dbReference>
<name>A0A812SFZ1_9DINO</name>
<dbReference type="Proteomes" id="UP000604046">
    <property type="component" value="Unassembled WGS sequence"/>
</dbReference>
<keyword evidence="4" id="KW-1185">Reference proteome</keyword>
<sequence length="491" mass="55339">MLPNSTAEEIRAAIETKKHEIEAQRARLRRAQEEVSQAQERQRLRRELDDHVRQLEEHSDCLQEEWFLRWEIDRDEDGPHLPNIRTESRAASTNTMETEHFAHCVTKGEFVWEMAGFSWLESMLQQRDLPCWSSGSFAVGEEEFHLRYHPQGGVLWKSTGDRQQGSLALICTSGSRVALRLRLLLKTSGAFVQWGDTIQACHTGGLPRAYGPDVHEERSWHSGLPPVGIFGLSHKQLLQSEWVQNDCLTVKCILEVRPDNRGVSSTFTPRPTVEVPAPTMGCDLQALWETGTCSDVQFVVQGEVVNAHSQVLCARSPVFAAQLTSGMKESVSKVIEVDDCEPAAFKSFLHFLYTDNLEELSSVKSKEKDSSRLSQVQALLAVSHKYHVLRLQRWCELQLCKEITASGVCSILCQAHLHQATELEKACHTFIKDNMSEVVKLPAYANMVRAWPEVSLKVNLFLAGVREPAVDASQDSNVLGQTGKRKREEAE</sequence>
<gene>
    <name evidence="3" type="primary">BPM3</name>
    <name evidence="3" type="ORF">SNAT2548_LOCUS26620</name>
</gene>
<accession>A0A812SFZ1</accession>
<dbReference type="SUPFAM" id="SSF49599">
    <property type="entry name" value="TRAF domain-like"/>
    <property type="match status" value="1"/>
</dbReference>
<evidence type="ECO:0000313" key="3">
    <source>
        <dbReference type="EMBL" id="CAE7473734.1"/>
    </source>
</evidence>
<dbReference type="PROSITE" id="PS50097">
    <property type="entry name" value="BTB"/>
    <property type="match status" value="1"/>
</dbReference>
<evidence type="ECO:0000256" key="1">
    <source>
        <dbReference type="SAM" id="Coils"/>
    </source>
</evidence>
<evidence type="ECO:0000313" key="4">
    <source>
        <dbReference type="Proteomes" id="UP000604046"/>
    </source>
</evidence>
<dbReference type="EMBL" id="CAJNDS010002435">
    <property type="protein sequence ID" value="CAE7473734.1"/>
    <property type="molecule type" value="Genomic_DNA"/>
</dbReference>
<dbReference type="InterPro" id="IPR000210">
    <property type="entry name" value="BTB/POZ_dom"/>
</dbReference>
<feature type="domain" description="BTB" evidence="2">
    <location>
        <begin position="294"/>
        <end position="361"/>
    </location>
</feature>
<dbReference type="Gene3D" id="3.30.710.10">
    <property type="entry name" value="Potassium Channel Kv1.1, Chain A"/>
    <property type="match status" value="1"/>
</dbReference>
<organism evidence="3 4">
    <name type="scientific">Symbiodinium natans</name>
    <dbReference type="NCBI Taxonomy" id="878477"/>
    <lineage>
        <taxon>Eukaryota</taxon>
        <taxon>Sar</taxon>
        <taxon>Alveolata</taxon>
        <taxon>Dinophyceae</taxon>
        <taxon>Suessiales</taxon>
        <taxon>Symbiodiniaceae</taxon>
        <taxon>Symbiodinium</taxon>
    </lineage>
</organism>
<dbReference type="CDD" id="cd14733">
    <property type="entry name" value="BACK"/>
    <property type="match status" value="1"/>
</dbReference>
<proteinExistence type="predicted"/>
<reference evidence="3" key="1">
    <citation type="submission" date="2021-02" db="EMBL/GenBank/DDBJ databases">
        <authorList>
            <person name="Dougan E. K."/>
            <person name="Rhodes N."/>
            <person name="Thang M."/>
            <person name="Chan C."/>
        </authorList>
    </citation>
    <scope>NUCLEOTIDE SEQUENCE</scope>
</reference>